<proteinExistence type="predicted"/>
<sequence>MAKDGDQSSEDKSSEDKSSEDKSSEDKSSGNVRIPEFVPTSGRVTDNKLNGTNYFGWIKTVRLYVRSMGMASHLDFDPPTDGNRDLWLQQDARMFLQIINSIEPSVSTLVSHCEYVKELIDYLDFLYYGQSNISRIYSVCKTFHRGEQQDRSLTTYAMEFKKVYEEMNSLLPLSTDVKAMQTQREQIVVISFLSGLRPEFDSIRSQFLNESAIPSLQDTFARVLRNEDF</sequence>
<reference evidence="2" key="1">
    <citation type="submission" date="2023-03" db="EMBL/GenBank/DDBJ databases">
        <title>Chromosome-scale reference genome and RAD-based genetic map of yellow starthistle (Centaurea solstitialis) reveal putative structural variation and QTLs associated with invader traits.</title>
        <authorList>
            <person name="Reatini B."/>
            <person name="Cang F.A."/>
            <person name="Jiang Q."/>
            <person name="Mckibben M.T.W."/>
            <person name="Barker M.S."/>
            <person name="Rieseberg L.H."/>
            <person name="Dlugosch K.M."/>
        </authorList>
    </citation>
    <scope>NUCLEOTIDE SEQUENCE</scope>
    <source>
        <strain evidence="2">CAN-66</strain>
        <tissue evidence="2">Leaf</tissue>
    </source>
</reference>
<gene>
    <name evidence="2" type="ORF">OSB04_023640</name>
</gene>
<name>A0AA38SS54_9ASTR</name>
<organism evidence="2 3">
    <name type="scientific">Centaurea solstitialis</name>
    <name type="common">yellow star-thistle</name>
    <dbReference type="NCBI Taxonomy" id="347529"/>
    <lineage>
        <taxon>Eukaryota</taxon>
        <taxon>Viridiplantae</taxon>
        <taxon>Streptophyta</taxon>
        <taxon>Embryophyta</taxon>
        <taxon>Tracheophyta</taxon>
        <taxon>Spermatophyta</taxon>
        <taxon>Magnoliopsida</taxon>
        <taxon>eudicotyledons</taxon>
        <taxon>Gunneridae</taxon>
        <taxon>Pentapetalae</taxon>
        <taxon>asterids</taxon>
        <taxon>campanulids</taxon>
        <taxon>Asterales</taxon>
        <taxon>Asteraceae</taxon>
        <taxon>Carduoideae</taxon>
        <taxon>Cardueae</taxon>
        <taxon>Centaureinae</taxon>
        <taxon>Centaurea</taxon>
    </lineage>
</organism>
<keyword evidence="3" id="KW-1185">Reference proteome</keyword>
<accession>A0AA38SS54</accession>
<evidence type="ECO:0000313" key="2">
    <source>
        <dbReference type="EMBL" id="KAJ9543933.1"/>
    </source>
</evidence>
<evidence type="ECO:0000313" key="3">
    <source>
        <dbReference type="Proteomes" id="UP001172457"/>
    </source>
</evidence>
<feature type="compositionally biased region" description="Basic and acidic residues" evidence="1">
    <location>
        <begin position="1"/>
        <end position="28"/>
    </location>
</feature>
<comment type="caution">
    <text evidence="2">The sequence shown here is derived from an EMBL/GenBank/DDBJ whole genome shotgun (WGS) entry which is preliminary data.</text>
</comment>
<dbReference type="PANTHER" id="PTHR34222:SF95">
    <property type="entry name" value="RRNA 2'-O-METHYLTRANSFERASE FIBRILLARIN-LIKE ISOFORM X1"/>
    <property type="match status" value="1"/>
</dbReference>
<dbReference type="AlphaFoldDB" id="A0AA38SS54"/>
<dbReference type="PANTHER" id="PTHR34222">
    <property type="entry name" value="GAG_PRE-INTEGRS DOMAIN-CONTAINING PROTEIN"/>
    <property type="match status" value="1"/>
</dbReference>
<evidence type="ECO:0000256" key="1">
    <source>
        <dbReference type="SAM" id="MobiDB-lite"/>
    </source>
</evidence>
<protein>
    <recommendedName>
        <fullName evidence="4">Gag protein</fullName>
    </recommendedName>
</protein>
<dbReference type="Proteomes" id="UP001172457">
    <property type="component" value="Chromosome 6"/>
</dbReference>
<feature type="region of interest" description="Disordered" evidence="1">
    <location>
        <begin position="1"/>
        <end position="39"/>
    </location>
</feature>
<evidence type="ECO:0008006" key="4">
    <source>
        <dbReference type="Google" id="ProtNLM"/>
    </source>
</evidence>
<dbReference type="EMBL" id="JARYMX010000006">
    <property type="protein sequence ID" value="KAJ9543933.1"/>
    <property type="molecule type" value="Genomic_DNA"/>
</dbReference>